<dbReference type="SUPFAM" id="SSF56281">
    <property type="entry name" value="Metallo-hydrolase/oxidoreductase"/>
    <property type="match status" value="1"/>
</dbReference>
<protein>
    <submittedName>
        <fullName evidence="1">Uncharacterized protein</fullName>
    </submittedName>
</protein>
<organism evidence="1">
    <name type="scientific">marine sediment metagenome</name>
    <dbReference type="NCBI Taxonomy" id="412755"/>
    <lineage>
        <taxon>unclassified sequences</taxon>
        <taxon>metagenomes</taxon>
        <taxon>ecological metagenomes</taxon>
    </lineage>
</organism>
<proteinExistence type="predicted"/>
<reference evidence="1" key="1">
    <citation type="journal article" date="2014" name="Front. Microbiol.">
        <title>High frequency of phylogenetically diverse reductive dehalogenase-homologous genes in deep subseafloor sedimentary metagenomes.</title>
        <authorList>
            <person name="Kawai M."/>
            <person name="Futagami T."/>
            <person name="Toyoda A."/>
            <person name="Takaki Y."/>
            <person name="Nishi S."/>
            <person name="Hori S."/>
            <person name="Arai W."/>
            <person name="Tsubouchi T."/>
            <person name="Morono Y."/>
            <person name="Uchiyama I."/>
            <person name="Ito T."/>
            <person name="Fujiyama A."/>
            <person name="Inagaki F."/>
            <person name="Takami H."/>
        </authorList>
    </citation>
    <scope>NUCLEOTIDE SEQUENCE</scope>
    <source>
        <strain evidence="1">Expedition CK06-06</strain>
    </source>
</reference>
<dbReference type="InterPro" id="IPR036866">
    <property type="entry name" value="RibonucZ/Hydroxyglut_hydro"/>
</dbReference>
<dbReference type="AlphaFoldDB" id="X1JYY0"/>
<name>X1JYY0_9ZZZZ</name>
<feature type="non-terminal residue" evidence="1">
    <location>
        <position position="73"/>
    </location>
</feature>
<sequence length="73" mass="8621">MYIHLFMVIKKMLKTQNLNRGCDYAMKEKSEYLTIIGLKSVNCYLLKQDDKYILIDSGLSRNRAEIEKMIKQS</sequence>
<dbReference type="EMBL" id="BARU01046172">
    <property type="protein sequence ID" value="GAH99931.1"/>
    <property type="molecule type" value="Genomic_DNA"/>
</dbReference>
<evidence type="ECO:0000313" key="1">
    <source>
        <dbReference type="EMBL" id="GAH99931.1"/>
    </source>
</evidence>
<accession>X1JYY0</accession>
<dbReference type="Gene3D" id="3.60.15.10">
    <property type="entry name" value="Ribonuclease Z/Hydroxyacylglutathione hydrolase-like"/>
    <property type="match status" value="1"/>
</dbReference>
<comment type="caution">
    <text evidence="1">The sequence shown here is derived from an EMBL/GenBank/DDBJ whole genome shotgun (WGS) entry which is preliminary data.</text>
</comment>
<gene>
    <name evidence="1" type="ORF">S03H2_69763</name>
</gene>